<reference evidence="1" key="1">
    <citation type="submission" date="2009-06" db="EMBL/GenBank/DDBJ databases">
        <title>Complete sequence plasmid 1 of Ralstonia pickettii 12D.</title>
        <authorList>
            <consortium name="US DOE Joint Genome Institute"/>
            <person name="Lucas S."/>
            <person name="Copeland A."/>
            <person name="Lapidus A."/>
            <person name="Glavina del Rio T."/>
            <person name="Dalin E."/>
            <person name="Tice H."/>
            <person name="Bruce D."/>
            <person name="Goodwin L."/>
            <person name="Pitluck S."/>
            <person name="Sims D."/>
            <person name="Meincke L."/>
            <person name="Brettin T."/>
            <person name="Detter J.C."/>
            <person name="Han C."/>
            <person name="Larimer F."/>
            <person name="Land M."/>
            <person name="Hauser L."/>
            <person name="Kyrpides N."/>
            <person name="Ovchinnikova G."/>
            <person name="Marsh T."/>
            <person name="Richardson P."/>
        </authorList>
    </citation>
    <scope>NUCLEOTIDE SEQUENCE [LARGE SCALE GENOMIC DNA]</scope>
    <source>
        <plasmid evidence="1">12D</plasmid>
        <plasmid evidence="1">pRp12D01</plasmid>
    </source>
</reference>
<sequence length="80" mass="8475">MASRLKYSAPDGASPQWLPAGYRLVTDPSHVLLSDDAPRHVLASDWRLVGDVNGGARVGLLASDAGDDLLYLATRDVGQS</sequence>
<accession>C6BPD1</accession>
<protein>
    <submittedName>
        <fullName evidence="1">Uncharacterized protein</fullName>
    </submittedName>
</protein>
<gene>
    <name evidence="1" type="ordered locus">Rpic12D_4820</name>
</gene>
<evidence type="ECO:0000313" key="1">
    <source>
        <dbReference type="EMBL" id="ACS66055.1"/>
    </source>
</evidence>
<dbReference type="KEGG" id="rpf:Rpic12D_4820"/>
<dbReference type="AlphaFoldDB" id="C6BPD1"/>
<geneLocation type="plasmid" evidence="1">
    <name>pRp12D01</name>
</geneLocation>
<name>C6BPD1_RALP1</name>
<dbReference type="HOGENOM" id="CLU_2587202_0_0_4"/>
<organism evidence="1">
    <name type="scientific">Ralstonia pickettii (strain 12D)</name>
    <dbReference type="NCBI Taxonomy" id="428406"/>
    <lineage>
        <taxon>Bacteria</taxon>
        <taxon>Pseudomonadati</taxon>
        <taxon>Pseudomonadota</taxon>
        <taxon>Betaproteobacteria</taxon>
        <taxon>Burkholderiales</taxon>
        <taxon>Burkholderiaceae</taxon>
        <taxon>Ralstonia</taxon>
    </lineage>
</organism>
<keyword evidence="1" id="KW-0614">Plasmid</keyword>
<dbReference type="EMBL" id="CP001646">
    <property type="protein sequence ID" value="ACS66055.1"/>
    <property type="molecule type" value="Genomic_DNA"/>
</dbReference>
<proteinExistence type="predicted"/>